<organism evidence="5 6">
    <name type="scientific">Ditylenchus dipsaci</name>
    <dbReference type="NCBI Taxonomy" id="166011"/>
    <lineage>
        <taxon>Eukaryota</taxon>
        <taxon>Metazoa</taxon>
        <taxon>Ecdysozoa</taxon>
        <taxon>Nematoda</taxon>
        <taxon>Chromadorea</taxon>
        <taxon>Rhabditida</taxon>
        <taxon>Tylenchina</taxon>
        <taxon>Tylenchomorpha</taxon>
        <taxon>Sphaerularioidea</taxon>
        <taxon>Anguinidae</taxon>
        <taxon>Anguininae</taxon>
        <taxon>Ditylenchus</taxon>
    </lineage>
</organism>
<dbReference type="Proteomes" id="UP000887574">
    <property type="component" value="Unplaced"/>
</dbReference>
<sequence length="181" mass="20513">MSLIPIEELFMPTQRPMYHYHYTPNLMASLLNDSFGQLQQLERQLGQMQTDSQVGGDDGSSYSFKCSVAGYRPEELNVDVEGEELVIQGKHQQQGNGQSIHRTFERRVTLPESVDKRSIQCNLDEQGRLQVRAHKKESEKQPKVNIPIGFKPSAGGEQQQQHLTSNGTTEGKKQEETVKKQ</sequence>
<evidence type="ECO:0000259" key="4">
    <source>
        <dbReference type="PROSITE" id="PS01031"/>
    </source>
</evidence>
<feature type="compositionally biased region" description="Polar residues" evidence="3">
    <location>
        <begin position="156"/>
        <end position="169"/>
    </location>
</feature>
<dbReference type="SUPFAM" id="SSF49764">
    <property type="entry name" value="HSP20-like chaperones"/>
    <property type="match status" value="1"/>
</dbReference>
<evidence type="ECO:0000256" key="1">
    <source>
        <dbReference type="PROSITE-ProRule" id="PRU00285"/>
    </source>
</evidence>
<feature type="compositionally biased region" description="Basic and acidic residues" evidence="3">
    <location>
        <begin position="170"/>
        <end position="181"/>
    </location>
</feature>
<keyword evidence="5" id="KW-1185">Reference proteome</keyword>
<dbReference type="Pfam" id="PF00011">
    <property type="entry name" value="HSP20"/>
    <property type="match status" value="1"/>
</dbReference>
<dbReference type="PANTHER" id="PTHR45640:SF26">
    <property type="entry name" value="RE23625P"/>
    <property type="match status" value="1"/>
</dbReference>
<dbReference type="AlphaFoldDB" id="A0A915D850"/>
<comment type="similarity">
    <text evidence="1 2">Belongs to the small heat shock protein (HSP20) family.</text>
</comment>
<dbReference type="CDD" id="cd06526">
    <property type="entry name" value="metazoan_ACD"/>
    <property type="match status" value="1"/>
</dbReference>
<protein>
    <submittedName>
        <fullName evidence="6">SHSP domain-containing protein</fullName>
    </submittedName>
</protein>
<evidence type="ECO:0000256" key="3">
    <source>
        <dbReference type="SAM" id="MobiDB-lite"/>
    </source>
</evidence>
<dbReference type="GO" id="GO:0005634">
    <property type="term" value="C:nucleus"/>
    <property type="evidence" value="ECO:0007669"/>
    <property type="project" value="TreeGrafter"/>
</dbReference>
<evidence type="ECO:0000256" key="2">
    <source>
        <dbReference type="RuleBase" id="RU003616"/>
    </source>
</evidence>
<dbReference type="InterPro" id="IPR008978">
    <property type="entry name" value="HSP20-like_chaperone"/>
</dbReference>
<dbReference type="WBParaSite" id="jg17020">
    <property type="protein sequence ID" value="jg17020"/>
    <property type="gene ID" value="jg17020"/>
</dbReference>
<dbReference type="InterPro" id="IPR002068">
    <property type="entry name" value="A-crystallin/Hsp20_dom"/>
</dbReference>
<dbReference type="GO" id="GO:0005737">
    <property type="term" value="C:cytoplasm"/>
    <property type="evidence" value="ECO:0007669"/>
    <property type="project" value="TreeGrafter"/>
</dbReference>
<accession>A0A915D850</accession>
<feature type="domain" description="SHSP" evidence="4">
    <location>
        <begin position="43"/>
        <end position="151"/>
    </location>
</feature>
<dbReference type="InterPro" id="IPR001436">
    <property type="entry name" value="Alpha-crystallin/sHSP_animal"/>
</dbReference>
<evidence type="ECO:0000313" key="5">
    <source>
        <dbReference type="Proteomes" id="UP000887574"/>
    </source>
</evidence>
<proteinExistence type="inferred from homology"/>
<reference evidence="6" key="1">
    <citation type="submission" date="2022-11" db="UniProtKB">
        <authorList>
            <consortium name="WormBaseParasite"/>
        </authorList>
    </citation>
    <scope>IDENTIFICATION</scope>
</reference>
<feature type="region of interest" description="Disordered" evidence="3">
    <location>
        <begin position="133"/>
        <end position="181"/>
    </location>
</feature>
<dbReference type="GO" id="GO:0042026">
    <property type="term" value="P:protein refolding"/>
    <property type="evidence" value="ECO:0007669"/>
    <property type="project" value="TreeGrafter"/>
</dbReference>
<dbReference type="PANTHER" id="PTHR45640">
    <property type="entry name" value="HEAT SHOCK PROTEIN HSP-12.2-RELATED"/>
    <property type="match status" value="1"/>
</dbReference>
<dbReference type="Gene3D" id="2.60.40.790">
    <property type="match status" value="1"/>
</dbReference>
<evidence type="ECO:0000313" key="6">
    <source>
        <dbReference type="WBParaSite" id="jg17020"/>
    </source>
</evidence>
<dbReference type="PROSITE" id="PS01031">
    <property type="entry name" value="SHSP"/>
    <property type="match status" value="1"/>
</dbReference>
<dbReference type="GO" id="GO:0009408">
    <property type="term" value="P:response to heat"/>
    <property type="evidence" value="ECO:0007669"/>
    <property type="project" value="TreeGrafter"/>
</dbReference>
<name>A0A915D850_9BILA</name>
<dbReference type="GO" id="GO:0051082">
    <property type="term" value="F:unfolded protein binding"/>
    <property type="evidence" value="ECO:0007669"/>
    <property type="project" value="TreeGrafter"/>
</dbReference>